<dbReference type="Proteomes" id="UP000663834">
    <property type="component" value="Unassembled WGS sequence"/>
</dbReference>
<evidence type="ECO:0000256" key="4">
    <source>
        <dbReference type="ARBA" id="ARBA00022679"/>
    </source>
</evidence>
<evidence type="ECO:0000256" key="2">
    <source>
        <dbReference type="ARBA" id="ARBA00004922"/>
    </source>
</evidence>
<sequence>MPFTINRRLLKHNCLLFFGFLFIFELIQIAFFSRVNFNATVIQLPNSKLSNNTNRLFFQPYHYPISCQKLFESDPSELKNALALLSRTKNISLIANSRYNIEKEQCSAYRSERFNESFHVADSSINRQFPLAFNILLYENVEQFERLLRIIYRPQNFYCIHVDSDASLDVAEGVQSIVQCFKNIFLSSKREKVIYATFSRLQADLNCMKDLIEYPSWKYLLNIANTELPLKTNSELVKILSIYRGYNDIEGRWKSRNTLRTDYVWEVIESINTSYISHLRRTKQKKKPPPGNVEIVKGSAYGAFSRAFVEFVQKSSIAKELLDWSRDTFSPDEHYWATLNYNIHLRAPGGYKAKSDPTQWTARYVIWGKRGCQGIVVHGICILSTADLPTLYNRHELFANKFQLKVDPIAYQCLEEFLINKSQLNLPLNDAAYYRKMPFLLPS</sequence>
<keyword evidence="7" id="KW-1133">Transmembrane helix</keyword>
<dbReference type="GO" id="GO:0016020">
    <property type="term" value="C:membrane"/>
    <property type="evidence" value="ECO:0007669"/>
    <property type="project" value="UniProtKB-SubCell"/>
</dbReference>
<keyword evidence="5" id="KW-0812">Transmembrane</keyword>
<evidence type="ECO:0000256" key="7">
    <source>
        <dbReference type="ARBA" id="ARBA00022989"/>
    </source>
</evidence>
<name>A0A815XXA6_9BILA</name>
<comment type="pathway">
    <text evidence="2">Protein modification; protein glycosylation.</text>
</comment>
<dbReference type="InterPro" id="IPR003406">
    <property type="entry name" value="Glyco_trans_14"/>
</dbReference>
<keyword evidence="4" id="KW-0808">Transferase</keyword>
<keyword evidence="8" id="KW-0472">Membrane</keyword>
<dbReference type="OrthoDB" id="2019572at2759"/>
<evidence type="ECO:0000256" key="6">
    <source>
        <dbReference type="ARBA" id="ARBA00022968"/>
    </source>
</evidence>
<dbReference type="Pfam" id="PF02485">
    <property type="entry name" value="Branch"/>
    <property type="match status" value="1"/>
</dbReference>
<evidence type="ECO:0000313" key="12">
    <source>
        <dbReference type="Proteomes" id="UP000663834"/>
    </source>
</evidence>
<evidence type="ECO:0000256" key="10">
    <source>
        <dbReference type="ARBA" id="ARBA00038150"/>
    </source>
</evidence>
<evidence type="ECO:0008006" key="13">
    <source>
        <dbReference type="Google" id="ProtNLM"/>
    </source>
</evidence>
<accession>A0A815XXA6</accession>
<dbReference type="EMBL" id="CAJNOW010009408">
    <property type="protein sequence ID" value="CAF1562695.1"/>
    <property type="molecule type" value="Genomic_DNA"/>
</dbReference>
<evidence type="ECO:0000256" key="1">
    <source>
        <dbReference type="ARBA" id="ARBA00004606"/>
    </source>
</evidence>
<evidence type="ECO:0000256" key="9">
    <source>
        <dbReference type="ARBA" id="ARBA00023180"/>
    </source>
</evidence>
<evidence type="ECO:0000313" key="11">
    <source>
        <dbReference type="EMBL" id="CAF1562695.1"/>
    </source>
</evidence>
<protein>
    <recommendedName>
        <fullName evidence="13">Beta-1,3-galactosyl-O-glycosyl-glycoprotein beta-1,6-N-acetylglucosaminyltransferase</fullName>
    </recommendedName>
</protein>
<gene>
    <name evidence="11" type="ORF">KQP761_LOCUS18499</name>
</gene>
<evidence type="ECO:0000256" key="8">
    <source>
        <dbReference type="ARBA" id="ARBA00023136"/>
    </source>
</evidence>
<evidence type="ECO:0000256" key="3">
    <source>
        <dbReference type="ARBA" id="ARBA00022676"/>
    </source>
</evidence>
<dbReference type="PANTHER" id="PTHR19297">
    <property type="entry name" value="GLYCOSYLTRANSFERASE 14 FAMILY MEMBER"/>
    <property type="match status" value="1"/>
</dbReference>
<proteinExistence type="inferred from homology"/>
<comment type="subcellular location">
    <subcellularLocation>
        <location evidence="1">Membrane</location>
        <topology evidence="1">Single-pass type II membrane protein</topology>
    </subcellularLocation>
</comment>
<comment type="similarity">
    <text evidence="10">Belongs to the glycosyltransferase 14 family.</text>
</comment>
<evidence type="ECO:0000256" key="5">
    <source>
        <dbReference type="ARBA" id="ARBA00022692"/>
    </source>
</evidence>
<keyword evidence="6" id="KW-0735">Signal-anchor</keyword>
<keyword evidence="3" id="KW-0328">Glycosyltransferase</keyword>
<keyword evidence="9" id="KW-0325">Glycoprotein</keyword>
<dbReference type="PANTHER" id="PTHR19297:SF181">
    <property type="entry name" value="PROTEIN XYLOSYLTRANSFERASE"/>
    <property type="match status" value="1"/>
</dbReference>
<dbReference type="AlphaFoldDB" id="A0A815XXA6"/>
<reference evidence="11" key="1">
    <citation type="submission" date="2021-02" db="EMBL/GenBank/DDBJ databases">
        <authorList>
            <person name="Nowell W R."/>
        </authorList>
    </citation>
    <scope>NUCLEOTIDE SEQUENCE</scope>
</reference>
<dbReference type="GO" id="GO:0008375">
    <property type="term" value="F:acetylglucosaminyltransferase activity"/>
    <property type="evidence" value="ECO:0007669"/>
    <property type="project" value="TreeGrafter"/>
</dbReference>
<comment type="caution">
    <text evidence="11">The sequence shown here is derived from an EMBL/GenBank/DDBJ whole genome shotgun (WGS) entry which is preliminary data.</text>
</comment>
<organism evidence="11 12">
    <name type="scientific">Rotaria magnacalcarata</name>
    <dbReference type="NCBI Taxonomy" id="392030"/>
    <lineage>
        <taxon>Eukaryota</taxon>
        <taxon>Metazoa</taxon>
        <taxon>Spiralia</taxon>
        <taxon>Gnathifera</taxon>
        <taxon>Rotifera</taxon>
        <taxon>Eurotatoria</taxon>
        <taxon>Bdelloidea</taxon>
        <taxon>Philodinida</taxon>
        <taxon>Philodinidae</taxon>
        <taxon>Rotaria</taxon>
    </lineage>
</organism>